<dbReference type="InterPro" id="IPR013324">
    <property type="entry name" value="RNA_pol_sigma_r3/r4-like"/>
</dbReference>
<dbReference type="GO" id="GO:0003677">
    <property type="term" value="F:DNA binding"/>
    <property type="evidence" value="ECO:0007669"/>
    <property type="project" value="InterPro"/>
</dbReference>
<evidence type="ECO:0000256" key="3">
    <source>
        <dbReference type="ARBA" id="ARBA00023082"/>
    </source>
</evidence>
<dbReference type="RefSeq" id="WP_110334404.1">
    <property type="nucleotide sequence ID" value="NZ_JBHVKT010000029.1"/>
</dbReference>
<proteinExistence type="inferred from homology"/>
<evidence type="ECO:0000256" key="2">
    <source>
        <dbReference type="ARBA" id="ARBA00023015"/>
    </source>
</evidence>
<dbReference type="SUPFAM" id="SSF88946">
    <property type="entry name" value="Sigma2 domain of RNA polymerase sigma factors"/>
    <property type="match status" value="1"/>
</dbReference>
<dbReference type="OrthoDB" id="5243336at2"/>
<feature type="domain" description="RNA polymerase sigma-70 region 2" evidence="5">
    <location>
        <begin position="17"/>
        <end position="84"/>
    </location>
</feature>
<dbReference type="NCBIfam" id="TIGR02937">
    <property type="entry name" value="sigma70-ECF"/>
    <property type="match status" value="1"/>
</dbReference>
<dbReference type="EMBL" id="MASU01000002">
    <property type="protein sequence ID" value="PXY37532.1"/>
    <property type="molecule type" value="Genomic_DNA"/>
</dbReference>
<dbReference type="Pfam" id="PF08281">
    <property type="entry name" value="Sigma70_r4_2"/>
    <property type="match status" value="1"/>
</dbReference>
<evidence type="ECO:0000313" key="8">
    <source>
        <dbReference type="Proteomes" id="UP000247892"/>
    </source>
</evidence>
<accession>A0A318LSE2</accession>
<dbReference type="InterPro" id="IPR013325">
    <property type="entry name" value="RNA_pol_sigma_r2"/>
</dbReference>
<dbReference type="InterPro" id="IPR039425">
    <property type="entry name" value="RNA_pol_sigma-70-like"/>
</dbReference>
<dbReference type="InterPro" id="IPR014284">
    <property type="entry name" value="RNA_pol_sigma-70_dom"/>
</dbReference>
<dbReference type="PANTHER" id="PTHR43133">
    <property type="entry name" value="RNA POLYMERASE ECF-TYPE SIGMA FACTO"/>
    <property type="match status" value="1"/>
</dbReference>
<dbReference type="InterPro" id="IPR007627">
    <property type="entry name" value="RNA_pol_sigma70_r2"/>
</dbReference>
<keyword evidence="4" id="KW-0804">Transcription</keyword>
<gene>
    <name evidence="7" type="ORF">BA062_02465</name>
</gene>
<evidence type="ECO:0000259" key="5">
    <source>
        <dbReference type="Pfam" id="PF04542"/>
    </source>
</evidence>
<protein>
    <submittedName>
        <fullName evidence="7">RNA polymerase subunit sigma-24</fullName>
    </submittedName>
</protein>
<feature type="domain" description="RNA polymerase sigma factor 70 region 4 type 2" evidence="6">
    <location>
        <begin position="111"/>
        <end position="160"/>
    </location>
</feature>
<comment type="similarity">
    <text evidence="1">Belongs to the sigma-70 factor family. ECF subfamily.</text>
</comment>
<keyword evidence="2" id="KW-0805">Transcription regulation</keyword>
<dbReference type="SUPFAM" id="SSF88659">
    <property type="entry name" value="Sigma3 and sigma4 domains of RNA polymerase sigma factors"/>
    <property type="match status" value="1"/>
</dbReference>
<evidence type="ECO:0000313" key="7">
    <source>
        <dbReference type="EMBL" id="PXY37532.1"/>
    </source>
</evidence>
<keyword evidence="8" id="KW-1185">Reference proteome</keyword>
<sequence length="174" mass="19618">MTEPRIRPDPAFALLSMYEDVLPEVYGYLLSRCGNRTLAEELTSETFLGAVSACRRPGAPPVSTAWLIGIARHKLADHWRGQEREDRKLRLVHDAGDECVDPWDAELDALRARQVLAQLRPQHRAALTLRYLDGLSVPEVAEHLGRTVHATEALLVRARTAFRRHYEGKEGSDD</sequence>
<dbReference type="GO" id="GO:0006352">
    <property type="term" value="P:DNA-templated transcription initiation"/>
    <property type="evidence" value="ECO:0007669"/>
    <property type="project" value="InterPro"/>
</dbReference>
<dbReference type="Gene3D" id="1.10.1740.10">
    <property type="match status" value="1"/>
</dbReference>
<dbReference type="Pfam" id="PF04542">
    <property type="entry name" value="Sigma70_r2"/>
    <property type="match status" value="1"/>
</dbReference>
<dbReference type="GO" id="GO:0016987">
    <property type="term" value="F:sigma factor activity"/>
    <property type="evidence" value="ECO:0007669"/>
    <property type="project" value="UniProtKB-KW"/>
</dbReference>
<evidence type="ECO:0000259" key="6">
    <source>
        <dbReference type="Pfam" id="PF08281"/>
    </source>
</evidence>
<dbReference type="InterPro" id="IPR013249">
    <property type="entry name" value="RNA_pol_sigma70_r4_t2"/>
</dbReference>
<dbReference type="PANTHER" id="PTHR43133:SF57">
    <property type="entry name" value="RNA POLYMERASE SIGMA-70 FACTOR"/>
    <property type="match status" value="1"/>
</dbReference>
<evidence type="ECO:0000256" key="4">
    <source>
        <dbReference type="ARBA" id="ARBA00023163"/>
    </source>
</evidence>
<name>A0A318LSE2_9PSEU</name>
<dbReference type="AlphaFoldDB" id="A0A318LSE2"/>
<dbReference type="Proteomes" id="UP000247892">
    <property type="component" value="Unassembled WGS sequence"/>
</dbReference>
<dbReference type="InterPro" id="IPR036388">
    <property type="entry name" value="WH-like_DNA-bd_sf"/>
</dbReference>
<organism evidence="7 8">
    <name type="scientific">Prauserella flavalba</name>
    <dbReference type="NCBI Taxonomy" id="1477506"/>
    <lineage>
        <taxon>Bacteria</taxon>
        <taxon>Bacillati</taxon>
        <taxon>Actinomycetota</taxon>
        <taxon>Actinomycetes</taxon>
        <taxon>Pseudonocardiales</taxon>
        <taxon>Pseudonocardiaceae</taxon>
        <taxon>Prauserella</taxon>
    </lineage>
</organism>
<keyword evidence="3" id="KW-0731">Sigma factor</keyword>
<evidence type="ECO:0000256" key="1">
    <source>
        <dbReference type="ARBA" id="ARBA00010641"/>
    </source>
</evidence>
<comment type="caution">
    <text evidence="7">The sequence shown here is derived from an EMBL/GenBank/DDBJ whole genome shotgun (WGS) entry which is preliminary data.</text>
</comment>
<reference evidence="7 8" key="1">
    <citation type="submission" date="2016-07" db="EMBL/GenBank/DDBJ databases">
        <title>Draft genome sequence of Prauserella sp. YIM 121212, isolated from alkaline soil.</title>
        <authorList>
            <person name="Ruckert C."/>
            <person name="Albersmeier A."/>
            <person name="Jiang C.-L."/>
            <person name="Jiang Y."/>
            <person name="Kalinowski J."/>
            <person name="Schneider O."/>
            <person name="Winkler A."/>
            <person name="Zotchev S.B."/>
        </authorList>
    </citation>
    <scope>NUCLEOTIDE SEQUENCE [LARGE SCALE GENOMIC DNA]</scope>
    <source>
        <strain evidence="7 8">YIM 121212</strain>
    </source>
</reference>
<dbReference type="Gene3D" id="1.10.10.10">
    <property type="entry name" value="Winged helix-like DNA-binding domain superfamily/Winged helix DNA-binding domain"/>
    <property type="match status" value="1"/>
</dbReference>